<feature type="domain" description="Rab-GAP TBC" evidence="2">
    <location>
        <begin position="495"/>
        <end position="702"/>
    </location>
</feature>
<dbReference type="EMBL" id="JAVRRL010000091">
    <property type="protein sequence ID" value="KAK5108266.1"/>
    <property type="molecule type" value="Genomic_DNA"/>
</dbReference>
<evidence type="ECO:0000256" key="1">
    <source>
        <dbReference type="SAM" id="MobiDB-lite"/>
    </source>
</evidence>
<proteinExistence type="predicted"/>
<dbReference type="Gene3D" id="1.10.472.80">
    <property type="entry name" value="Ypt/Rab-GAP domain of gyp1p, domain 3"/>
    <property type="match status" value="1"/>
</dbReference>
<organism evidence="3 4">
    <name type="scientific">Meristemomyces frigidus</name>
    <dbReference type="NCBI Taxonomy" id="1508187"/>
    <lineage>
        <taxon>Eukaryota</taxon>
        <taxon>Fungi</taxon>
        <taxon>Dikarya</taxon>
        <taxon>Ascomycota</taxon>
        <taxon>Pezizomycotina</taxon>
        <taxon>Dothideomycetes</taxon>
        <taxon>Dothideomycetidae</taxon>
        <taxon>Mycosphaerellales</taxon>
        <taxon>Teratosphaeriaceae</taxon>
        <taxon>Meristemomyces</taxon>
    </lineage>
</organism>
<gene>
    <name evidence="3" type="ORF">LTR62_008650</name>
</gene>
<evidence type="ECO:0000313" key="3">
    <source>
        <dbReference type="EMBL" id="KAK5108266.1"/>
    </source>
</evidence>
<comment type="caution">
    <text evidence="3">The sequence shown here is derived from an EMBL/GenBank/DDBJ whole genome shotgun (WGS) entry which is preliminary data.</text>
</comment>
<dbReference type="InterPro" id="IPR000195">
    <property type="entry name" value="Rab-GAP-TBC_dom"/>
</dbReference>
<evidence type="ECO:0000313" key="4">
    <source>
        <dbReference type="Proteomes" id="UP001310890"/>
    </source>
</evidence>
<dbReference type="PROSITE" id="PS50086">
    <property type="entry name" value="TBC_RABGAP"/>
    <property type="match status" value="1"/>
</dbReference>
<dbReference type="SUPFAM" id="SSF47923">
    <property type="entry name" value="Ypt/Rab-GAP domain of gyp1p"/>
    <property type="match status" value="2"/>
</dbReference>
<feature type="compositionally biased region" description="Low complexity" evidence="1">
    <location>
        <begin position="356"/>
        <end position="365"/>
    </location>
</feature>
<feature type="region of interest" description="Disordered" evidence="1">
    <location>
        <begin position="344"/>
        <end position="401"/>
    </location>
</feature>
<feature type="compositionally biased region" description="Polar residues" evidence="1">
    <location>
        <begin position="145"/>
        <end position="154"/>
    </location>
</feature>
<dbReference type="GO" id="GO:0005096">
    <property type="term" value="F:GTPase activator activity"/>
    <property type="evidence" value="ECO:0007669"/>
    <property type="project" value="TreeGrafter"/>
</dbReference>
<dbReference type="Proteomes" id="UP001310890">
    <property type="component" value="Unassembled WGS sequence"/>
</dbReference>
<dbReference type="Pfam" id="PF00566">
    <property type="entry name" value="RabGAP-TBC"/>
    <property type="match status" value="1"/>
</dbReference>
<feature type="compositionally biased region" description="Basic and acidic residues" evidence="1">
    <location>
        <begin position="68"/>
        <end position="85"/>
    </location>
</feature>
<name>A0AAN7T9K4_9PEZI</name>
<dbReference type="Gene3D" id="1.10.10.750">
    <property type="entry name" value="Ypt/Rab-GAP domain of gyp1p, domain 1"/>
    <property type="match status" value="1"/>
</dbReference>
<dbReference type="InterPro" id="IPR050302">
    <property type="entry name" value="Rab_GAP_TBC_domain"/>
</dbReference>
<reference evidence="3" key="1">
    <citation type="submission" date="2023-08" db="EMBL/GenBank/DDBJ databases">
        <title>Black Yeasts Isolated from many extreme environments.</title>
        <authorList>
            <person name="Coleine C."/>
            <person name="Stajich J.E."/>
            <person name="Selbmann L."/>
        </authorList>
    </citation>
    <scope>NUCLEOTIDE SEQUENCE</scope>
    <source>
        <strain evidence="3">CCFEE 5401</strain>
    </source>
</reference>
<dbReference type="PANTHER" id="PTHR47219:SF15">
    <property type="entry name" value="TBC1 DOMAIN FAMILY MEMBER 12 ISOFORM X1"/>
    <property type="match status" value="1"/>
</dbReference>
<dbReference type="InterPro" id="IPR035969">
    <property type="entry name" value="Rab-GAP_TBC_sf"/>
</dbReference>
<evidence type="ECO:0000259" key="2">
    <source>
        <dbReference type="PROSITE" id="PS50086"/>
    </source>
</evidence>
<feature type="compositionally biased region" description="Polar residues" evidence="1">
    <location>
        <begin position="172"/>
        <end position="197"/>
    </location>
</feature>
<dbReference type="AlphaFoldDB" id="A0AAN7T9K4"/>
<dbReference type="PANTHER" id="PTHR47219">
    <property type="entry name" value="RAB GTPASE-ACTIVATING PROTEIN 1-LIKE"/>
    <property type="match status" value="1"/>
</dbReference>
<dbReference type="SMART" id="SM00164">
    <property type="entry name" value="TBC"/>
    <property type="match status" value="1"/>
</dbReference>
<feature type="compositionally biased region" description="Polar residues" evidence="1">
    <location>
        <begin position="310"/>
        <end position="322"/>
    </location>
</feature>
<sequence length="766" mass="84539">MAAIVEEGAGEVKDEAAAETTAPSSPPDLAFSKSSKSSHDDSSISTISIEDASTEKLRQFDEVSLDEQQERSSVEECNVKPESRPTLRRPPKRISTAAVEPSRAEVIIGSRQERRYPSLRGAVNNAPLENSLGLPQGRGMRRGFTSPSSPSFARSAQRIPSRSPSPGIPIGNNASSPQLLSSTTNRSSWGSTSTNANGPFGRRNSWAPGKKTAKQLEAEYDDGDDELPDEVVLENIPIIGMLPLPPSQRRMKTPSPHRIPSHPELQRLHSANVPRNARRPAAPTIMPNGQYGAPRSPRHGRPPMAPHSATVGSFSPSAFSQKNRSRSWADHLNNEARELSAALDEHAERMSSSRRNSATNITTATPPSPTSRPSFGKRRSRSSIVELPPLQKSSASLDPLPISKEKEAVLTRTRPSWLPPKNQKEEKKHVKEWEQMMARSAAQEQKRVAREKVFEEGKEERSTNLAKMWEEKILPDWDNYMKDPSPRTRELWWKGVAPASRNAVWTKAIGNDLQLTPASYTAALARASDLETNIAAMTPEERGQCLEAPWFRAIDRDIPTAFPELEIFSDSASAVHAALRGVLMAYAMYRRDVGYVYGTHVVAATLCLHMRAAEAFVALANLLNKPLPLGFLVGDKGTMSAVYESVLQTLKLKLPKLHEHFTAPGTRLMVEEWAEPLLRCLFARGLPPGHASRIWDIYVFEGDAVLVRAAVAILSILEARLYGGREEILELLGWRHEGVWDVGSEDEFVGRVREAGKNEIREVGAN</sequence>
<feature type="compositionally biased region" description="Low complexity" evidence="1">
    <location>
        <begin position="158"/>
        <end position="171"/>
    </location>
</feature>
<dbReference type="GO" id="GO:0031267">
    <property type="term" value="F:small GTPase binding"/>
    <property type="evidence" value="ECO:0007669"/>
    <property type="project" value="TreeGrafter"/>
</dbReference>
<dbReference type="Gene3D" id="1.10.8.270">
    <property type="entry name" value="putative rabgap domain of human tbc1 domain family member 14 like domains"/>
    <property type="match status" value="1"/>
</dbReference>
<accession>A0AAN7T9K4</accession>
<feature type="region of interest" description="Disordered" evidence="1">
    <location>
        <begin position="243"/>
        <end position="328"/>
    </location>
</feature>
<feature type="region of interest" description="Disordered" evidence="1">
    <location>
        <begin position="1"/>
        <end position="209"/>
    </location>
</feature>
<protein>
    <recommendedName>
        <fullName evidence="2">Rab-GAP TBC domain-containing protein</fullName>
    </recommendedName>
</protein>